<dbReference type="PANTHER" id="PTHR11135:SF0">
    <property type="entry name" value="ELONGATOR COMPLEX PROTEIN 3"/>
    <property type="match status" value="1"/>
</dbReference>
<reference evidence="9" key="1">
    <citation type="journal article" date="2017" name="Appl. Environ. Microbiol.">
        <title>Genomic analysis of Calderihabitans maritimus KKC1, a thermophilic hydrogenogenic carboxydotrophic bacterium isolated from marine sediment.</title>
        <authorList>
            <person name="Omae K."/>
            <person name="Yoneda Y."/>
            <person name="Fukuyama Y."/>
            <person name="Yoshida T."/>
            <person name="Sako Y."/>
        </authorList>
    </citation>
    <scope>NUCLEOTIDE SEQUENCE [LARGE SCALE GENOMIC DNA]</scope>
    <source>
        <strain evidence="9">KKC1</strain>
    </source>
</reference>
<dbReference type="SFLD" id="SFLDG01082">
    <property type="entry name" value="B12-binding_domain_containing"/>
    <property type="match status" value="1"/>
</dbReference>
<dbReference type="CDD" id="cd01335">
    <property type="entry name" value="Radical_SAM"/>
    <property type="match status" value="1"/>
</dbReference>
<dbReference type="InterPro" id="IPR058240">
    <property type="entry name" value="rSAM_sf"/>
</dbReference>
<proteinExistence type="predicted"/>
<keyword evidence="3" id="KW-0949">S-adenosyl-L-methionine</keyword>
<comment type="caution">
    <text evidence="8">The sequence shown here is derived from an EMBL/GenBank/DDBJ whole genome shotgun (WGS) entry which is preliminary data.</text>
</comment>
<dbReference type="PROSITE" id="PS51918">
    <property type="entry name" value="RADICAL_SAM"/>
    <property type="match status" value="1"/>
</dbReference>
<dbReference type="PANTHER" id="PTHR11135">
    <property type="entry name" value="HISTONE ACETYLTRANSFERASE-RELATED"/>
    <property type="match status" value="1"/>
</dbReference>
<dbReference type="SFLD" id="SFLDS00029">
    <property type="entry name" value="Radical_SAM"/>
    <property type="match status" value="1"/>
</dbReference>
<keyword evidence="9" id="KW-1185">Reference proteome</keyword>
<dbReference type="SUPFAM" id="SSF102114">
    <property type="entry name" value="Radical SAM enzymes"/>
    <property type="match status" value="1"/>
</dbReference>
<dbReference type="InterPro" id="IPR039661">
    <property type="entry name" value="ELP3"/>
</dbReference>
<dbReference type="RefSeq" id="WP_088552663.1">
    <property type="nucleotide sequence ID" value="NZ_BDGJ01000004.1"/>
</dbReference>
<dbReference type="InterPro" id="IPR023404">
    <property type="entry name" value="rSAM_horseshoe"/>
</dbReference>
<dbReference type="GO" id="GO:0046872">
    <property type="term" value="F:metal ion binding"/>
    <property type="evidence" value="ECO:0007669"/>
    <property type="project" value="UniProtKB-KW"/>
</dbReference>
<name>A0A1Z5HNG4_9FIRM</name>
<keyword evidence="2" id="KW-0004">4Fe-4S</keyword>
<dbReference type="EMBL" id="BDGJ01000004">
    <property type="protein sequence ID" value="GAW91069.1"/>
    <property type="molecule type" value="Genomic_DNA"/>
</dbReference>
<protein>
    <submittedName>
        <fullName evidence="8">Radical SAM protein</fullName>
    </submittedName>
</protein>
<dbReference type="InterPro" id="IPR032432">
    <property type="entry name" value="Radical_SAM_C"/>
</dbReference>
<evidence type="ECO:0000259" key="7">
    <source>
        <dbReference type="PROSITE" id="PS51918"/>
    </source>
</evidence>
<keyword evidence="6" id="KW-0411">Iron-sulfur</keyword>
<sequence>MAKRFYIIPIFAPHLGCPNRCIFCNQRRTASTYQIPNAGTVRKIIESHLDTIPMQGDIRVEVAFYGGSFTALPEKQREELLTAASSYVEEGLITGIRVSTRPDVVDQGILEQLKKHKVSVIELGVQSMDDEVLAAAGRGHTSRDVIFASRLIKQYGFRLGHHIMLGLPGDSCDKTLETARKVLALKPDLVRIHPTLVIRDTELEKRYRQGIYQPLSLEEAVARCKELVILFERFGVEVIRIGLQPTPTLNLEGDVVAGPFHPALGELVYAAVAYEQLAALTTAYLAGREVERKKIKIYCHPRDLSVVTGQAKRNIIKLRKEFDIGEVEVKPEERLSRGTFGISGGNLFRPEMLLNRQEFVNKYRIKIKSETK</sequence>
<keyword evidence="5" id="KW-0408">Iron</keyword>
<evidence type="ECO:0000256" key="3">
    <source>
        <dbReference type="ARBA" id="ARBA00022691"/>
    </source>
</evidence>
<dbReference type="AlphaFoldDB" id="A0A1Z5HNG4"/>
<accession>A0A1Z5HNG4</accession>
<evidence type="ECO:0000313" key="8">
    <source>
        <dbReference type="EMBL" id="GAW91069.1"/>
    </source>
</evidence>
<dbReference type="SFLD" id="SFLDG01086">
    <property type="entry name" value="elongater_protein-like"/>
    <property type="match status" value="1"/>
</dbReference>
<evidence type="ECO:0000256" key="2">
    <source>
        <dbReference type="ARBA" id="ARBA00022485"/>
    </source>
</evidence>
<organism evidence="8 9">
    <name type="scientific">Calderihabitans maritimus</name>
    <dbReference type="NCBI Taxonomy" id="1246530"/>
    <lineage>
        <taxon>Bacteria</taxon>
        <taxon>Bacillati</taxon>
        <taxon>Bacillota</taxon>
        <taxon>Clostridia</taxon>
        <taxon>Neomoorellales</taxon>
        <taxon>Calderihabitantaceae</taxon>
        <taxon>Calderihabitans</taxon>
    </lineage>
</organism>
<dbReference type="GO" id="GO:0005737">
    <property type="term" value="C:cytoplasm"/>
    <property type="evidence" value="ECO:0007669"/>
    <property type="project" value="TreeGrafter"/>
</dbReference>
<evidence type="ECO:0000256" key="4">
    <source>
        <dbReference type="ARBA" id="ARBA00022723"/>
    </source>
</evidence>
<dbReference type="GO" id="GO:0051539">
    <property type="term" value="F:4 iron, 4 sulfur cluster binding"/>
    <property type="evidence" value="ECO:0007669"/>
    <property type="project" value="UniProtKB-KW"/>
</dbReference>
<feature type="domain" description="Radical SAM core" evidence="7">
    <location>
        <begin position="1"/>
        <end position="237"/>
    </location>
</feature>
<evidence type="ECO:0000256" key="6">
    <source>
        <dbReference type="ARBA" id="ARBA00023014"/>
    </source>
</evidence>
<comment type="cofactor">
    <cofactor evidence="1">
        <name>[4Fe-4S] cluster</name>
        <dbReference type="ChEBI" id="CHEBI:49883"/>
    </cofactor>
</comment>
<dbReference type="SMART" id="SM00729">
    <property type="entry name" value="Elp3"/>
    <property type="match status" value="1"/>
</dbReference>
<dbReference type="InterPro" id="IPR007197">
    <property type="entry name" value="rSAM"/>
</dbReference>
<dbReference type="GO" id="GO:0002926">
    <property type="term" value="P:tRNA wobble base 5-methoxycarbonylmethyl-2-thiouridinylation"/>
    <property type="evidence" value="ECO:0007669"/>
    <property type="project" value="TreeGrafter"/>
</dbReference>
<evidence type="ECO:0000256" key="1">
    <source>
        <dbReference type="ARBA" id="ARBA00001966"/>
    </source>
</evidence>
<dbReference type="Pfam" id="PF16199">
    <property type="entry name" value="Radical_SAM_C"/>
    <property type="match status" value="1"/>
</dbReference>
<evidence type="ECO:0000256" key="5">
    <source>
        <dbReference type="ARBA" id="ARBA00023004"/>
    </source>
</evidence>
<gene>
    <name evidence="8" type="ORF">KKC1_02310</name>
</gene>
<dbReference type="InterPro" id="IPR006638">
    <property type="entry name" value="Elp3/MiaA/NifB-like_rSAM"/>
</dbReference>
<dbReference type="Pfam" id="PF04055">
    <property type="entry name" value="Radical_SAM"/>
    <property type="match status" value="1"/>
</dbReference>
<keyword evidence="4" id="KW-0479">Metal-binding</keyword>
<dbReference type="OrthoDB" id="9815044at2"/>
<dbReference type="Gene3D" id="3.80.30.20">
    <property type="entry name" value="tm_1862 like domain"/>
    <property type="match status" value="1"/>
</dbReference>
<dbReference type="Proteomes" id="UP000197032">
    <property type="component" value="Unassembled WGS sequence"/>
</dbReference>
<evidence type="ECO:0000313" key="9">
    <source>
        <dbReference type="Proteomes" id="UP000197032"/>
    </source>
</evidence>
<dbReference type="GO" id="GO:0003824">
    <property type="term" value="F:catalytic activity"/>
    <property type="evidence" value="ECO:0007669"/>
    <property type="project" value="InterPro"/>
</dbReference>